<dbReference type="PANTHER" id="PTHR34818">
    <property type="entry name" value="PROTEIN BLI-3"/>
    <property type="match status" value="1"/>
</dbReference>
<keyword evidence="3" id="KW-1185">Reference proteome</keyword>
<dbReference type="PATRIC" id="fig|344882.3.peg.1665"/>
<name>A0A0R0CZJ6_9GAMM</name>
<reference evidence="2 3" key="1">
    <citation type="submission" date="2015-05" db="EMBL/GenBank/DDBJ databases">
        <title>Genome sequencing and analysis of members of genus Stenotrophomonas.</title>
        <authorList>
            <person name="Patil P.P."/>
            <person name="Midha S."/>
            <person name="Patil P.B."/>
        </authorList>
    </citation>
    <scope>NUCLEOTIDE SEQUENCE [LARGE SCALE GENOMIC DNA]</scope>
    <source>
        <strain evidence="2 3">DSM 21858</strain>
    </source>
</reference>
<proteinExistence type="predicted"/>
<dbReference type="Proteomes" id="UP000052052">
    <property type="component" value="Unassembled WGS sequence"/>
</dbReference>
<evidence type="ECO:0000313" key="2">
    <source>
        <dbReference type="EMBL" id="KRG71614.1"/>
    </source>
</evidence>
<dbReference type="Pfam" id="PF16242">
    <property type="entry name" value="Pyrid_ox_like"/>
    <property type="match status" value="1"/>
</dbReference>
<dbReference type="RefSeq" id="WP_057656999.1">
    <property type="nucleotide sequence ID" value="NZ_LDJL01000002.1"/>
</dbReference>
<dbReference type="PANTHER" id="PTHR34818:SF1">
    <property type="entry name" value="PROTEIN BLI-3"/>
    <property type="match status" value="1"/>
</dbReference>
<gene>
    <name evidence="2" type="ORF">ABB29_02305</name>
</gene>
<dbReference type="OrthoDB" id="1432662at2"/>
<dbReference type="InterPro" id="IPR012349">
    <property type="entry name" value="Split_barrel_FMN-bd"/>
</dbReference>
<protein>
    <submittedName>
        <fullName evidence="2">General stress protein</fullName>
    </submittedName>
</protein>
<dbReference type="Gene3D" id="2.30.110.10">
    <property type="entry name" value="Electron Transport, Fmn-binding Protein, Chain A"/>
    <property type="match status" value="1"/>
</dbReference>
<evidence type="ECO:0000313" key="3">
    <source>
        <dbReference type="Proteomes" id="UP000052052"/>
    </source>
</evidence>
<dbReference type="AlphaFoldDB" id="A0A0R0CZJ6"/>
<dbReference type="SUPFAM" id="SSF50475">
    <property type="entry name" value="FMN-binding split barrel"/>
    <property type="match status" value="1"/>
</dbReference>
<evidence type="ECO:0000259" key="1">
    <source>
        <dbReference type="Pfam" id="PF16242"/>
    </source>
</evidence>
<dbReference type="InterPro" id="IPR038725">
    <property type="entry name" value="YdaG_split_barrel_FMN-bd"/>
</dbReference>
<organism evidence="2 3">
    <name type="scientific">Pseudoxanthomonas dokdonensis</name>
    <dbReference type="NCBI Taxonomy" id="344882"/>
    <lineage>
        <taxon>Bacteria</taxon>
        <taxon>Pseudomonadati</taxon>
        <taxon>Pseudomonadota</taxon>
        <taxon>Gammaproteobacteria</taxon>
        <taxon>Lysobacterales</taxon>
        <taxon>Lysobacteraceae</taxon>
        <taxon>Pseudoxanthomonas</taxon>
    </lineage>
</organism>
<dbReference type="EMBL" id="LDJL01000002">
    <property type="protein sequence ID" value="KRG71614.1"/>
    <property type="molecule type" value="Genomic_DNA"/>
</dbReference>
<accession>A0A0R0CZJ6</accession>
<sequence length="163" mass="18227">MADNTAEELEKKFWKALKSDRTMMLGLDGCENGHVRPMTAQFEDDRSPIWFFTSRDNALVQKLGAGKAAVAAFSSKGHDLFATVEGQLLMDNDRATIDRLWNPFIAAWFEGGKDDPNLALLRLDARHGEVWLNENNMLAGVKMLLGIDPKKDYKDKVADVNLG</sequence>
<feature type="domain" description="General stress protein FMN-binding split barrel" evidence="1">
    <location>
        <begin position="10"/>
        <end position="144"/>
    </location>
</feature>
<dbReference type="InterPro" id="IPR052917">
    <property type="entry name" value="Stress-Dev_Protein"/>
</dbReference>
<comment type="caution">
    <text evidence="2">The sequence shown here is derived from an EMBL/GenBank/DDBJ whole genome shotgun (WGS) entry which is preliminary data.</text>
</comment>
<dbReference type="STRING" id="344882.ABB29_02305"/>